<name>A0ABQ3NGH7_STRVG</name>
<evidence type="ECO:0008006" key="3">
    <source>
        <dbReference type="Google" id="ProtNLM"/>
    </source>
</evidence>
<gene>
    <name evidence="1" type="ORF">Scinn_13230</name>
</gene>
<dbReference type="Pfam" id="PF15585">
    <property type="entry name" value="Imm7"/>
    <property type="match status" value="1"/>
</dbReference>
<dbReference type="RefSeq" id="WP_246555854.1">
    <property type="nucleotide sequence ID" value="NZ_BMRU01000030.1"/>
</dbReference>
<dbReference type="Proteomes" id="UP000660554">
    <property type="component" value="Unassembled WGS sequence"/>
</dbReference>
<protein>
    <recommendedName>
        <fullName evidence="3">Immunity protein 7 of polymorphic toxin system</fullName>
    </recommendedName>
</protein>
<sequence>MSCDGVFEYHGWISVQERADADDSDHGDAGLRRIAGAVAARIEEIGSPGLLDLRWMNGELFVHLGGFRNHRDPEVLEFFGEVGQLAPGSYGVMHVRDDEDRGRENEVRVLRMVRGRVTEDVEAALSPCIPVLEDPEDGDRDAL</sequence>
<organism evidence="1 2">
    <name type="scientific">Streptomyces virginiae</name>
    <name type="common">Streptomyces cinnamonensis</name>
    <dbReference type="NCBI Taxonomy" id="1961"/>
    <lineage>
        <taxon>Bacteria</taxon>
        <taxon>Bacillati</taxon>
        <taxon>Actinomycetota</taxon>
        <taxon>Actinomycetes</taxon>
        <taxon>Kitasatosporales</taxon>
        <taxon>Streptomycetaceae</taxon>
        <taxon>Streptomyces</taxon>
    </lineage>
</organism>
<comment type="caution">
    <text evidence="1">The sequence shown here is derived from an EMBL/GenBank/DDBJ whole genome shotgun (WGS) entry which is preliminary data.</text>
</comment>
<dbReference type="GeneID" id="86957571"/>
<keyword evidence="2" id="KW-1185">Reference proteome</keyword>
<dbReference type="EMBL" id="BNDV01000002">
    <property type="protein sequence ID" value="GHI11860.1"/>
    <property type="molecule type" value="Genomic_DNA"/>
</dbReference>
<evidence type="ECO:0000313" key="2">
    <source>
        <dbReference type="Proteomes" id="UP000660554"/>
    </source>
</evidence>
<dbReference type="InterPro" id="IPR028965">
    <property type="entry name" value="Imm7"/>
</dbReference>
<accession>A0ABQ3NGH7</accession>
<proteinExistence type="predicted"/>
<reference evidence="2" key="1">
    <citation type="submission" date="2020-09" db="EMBL/GenBank/DDBJ databases">
        <title>Whole genome shotgun sequence of Streptomyces cinnamonensis NBRC 15873.</title>
        <authorList>
            <person name="Komaki H."/>
            <person name="Tamura T."/>
        </authorList>
    </citation>
    <scope>NUCLEOTIDE SEQUENCE [LARGE SCALE GENOMIC DNA]</scope>
    <source>
        <strain evidence="2">NBRC 15873</strain>
    </source>
</reference>
<evidence type="ECO:0000313" key="1">
    <source>
        <dbReference type="EMBL" id="GHI11860.1"/>
    </source>
</evidence>